<feature type="compositionally biased region" description="Basic and acidic residues" evidence="6">
    <location>
        <begin position="115"/>
        <end position="124"/>
    </location>
</feature>
<comment type="similarity">
    <text evidence="1">Belongs to the ANKLE2 family.</text>
</comment>
<dbReference type="SUPFAM" id="SSF48403">
    <property type="entry name" value="Ankyrin repeat"/>
    <property type="match status" value="1"/>
</dbReference>
<dbReference type="FunCoup" id="E0VDP3">
    <property type="interactions" value="2521"/>
</dbReference>
<keyword evidence="10" id="KW-1185">Reference proteome</keyword>
<gene>
    <name evidence="9" type="primary">8238363</name>
    <name evidence="8" type="ORF">Phum_PHUM122510</name>
</gene>
<dbReference type="SMART" id="SM00248">
    <property type="entry name" value="ANK"/>
    <property type="match status" value="2"/>
</dbReference>
<dbReference type="GO" id="GO:0005783">
    <property type="term" value="C:endoplasmic reticulum"/>
    <property type="evidence" value="ECO:0007669"/>
    <property type="project" value="TreeGrafter"/>
</dbReference>
<dbReference type="EnsemblMetazoa" id="PHUM122510-RA">
    <property type="protein sequence ID" value="PHUM122510-PA"/>
    <property type="gene ID" value="PHUM122510"/>
</dbReference>
<dbReference type="VEuPathDB" id="VectorBase:PHUM122510"/>
<dbReference type="PROSITE" id="PS50297">
    <property type="entry name" value="ANK_REP_REGION"/>
    <property type="match status" value="1"/>
</dbReference>
<dbReference type="InParanoid" id="E0VDP3"/>
<dbReference type="Proteomes" id="UP000009046">
    <property type="component" value="Unassembled WGS sequence"/>
</dbReference>
<evidence type="ECO:0000256" key="3">
    <source>
        <dbReference type="ARBA" id="ARBA00023043"/>
    </source>
</evidence>
<keyword evidence="2" id="KW-0132">Cell division</keyword>
<dbReference type="eggNOG" id="ENOG502QQ4Z">
    <property type="taxonomic scope" value="Eukaryota"/>
</dbReference>
<dbReference type="GO" id="GO:0051721">
    <property type="term" value="F:protein phosphatase 2A binding"/>
    <property type="evidence" value="ECO:0007669"/>
    <property type="project" value="TreeGrafter"/>
</dbReference>
<dbReference type="EMBL" id="AAZO01001443">
    <property type="status" value="NOT_ANNOTATED_CDS"/>
    <property type="molecule type" value="Genomic_DNA"/>
</dbReference>
<organism>
    <name type="scientific">Pediculus humanus subsp. corporis</name>
    <name type="common">Body louse</name>
    <dbReference type="NCBI Taxonomy" id="121224"/>
    <lineage>
        <taxon>Eukaryota</taxon>
        <taxon>Metazoa</taxon>
        <taxon>Ecdysozoa</taxon>
        <taxon>Arthropoda</taxon>
        <taxon>Hexapoda</taxon>
        <taxon>Insecta</taxon>
        <taxon>Pterygota</taxon>
        <taxon>Neoptera</taxon>
        <taxon>Paraneoptera</taxon>
        <taxon>Psocodea</taxon>
        <taxon>Troctomorpha</taxon>
        <taxon>Phthiraptera</taxon>
        <taxon>Anoplura</taxon>
        <taxon>Pediculidae</taxon>
        <taxon>Pediculus</taxon>
    </lineage>
</organism>
<feature type="domain" description="ANKLE2 third alpha/beta" evidence="7">
    <location>
        <begin position="384"/>
        <end position="485"/>
    </location>
</feature>
<dbReference type="InterPro" id="IPR002110">
    <property type="entry name" value="Ankyrin_rpt"/>
</dbReference>
<evidence type="ECO:0000259" key="7">
    <source>
        <dbReference type="Pfam" id="PF24567"/>
    </source>
</evidence>
<evidence type="ECO:0000313" key="8">
    <source>
        <dbReference type="EMBL" id="EEB11499.1"/>
    </source>
</evidence>
<evidence type="ECO:0000256" key="6">
    <source>
        <dbReference type="SAM" id="MobiDB-lite"/>
    </source>
</evidence>
<protein>
    <recommendedName>
        <fullName evidence="7">ANKLE2 third alpha/beta domain-containing protein</fullName>
    </recommendedName>
</protein>
<keyword evidence="4" id="KW-0131">Cell cycle</keyword>
<feature type="region of interest" description="Disordered" evidence="6">
    <location>
        <begin position="115"/>
        <end position="141"/>
    </location>
</feature>
<reference evidence="8" key="1">
    <citation type="submission" date="2007-04" db="EMBL/GenBank/DDBJ databases">
        <title>Annotation of Pediculus humanus corporis strain USDA.</title>
        <authorList>
            <person name="Kirkness E."/>
            <person name="Hannick L."/>
            <person name="Hass B."/>
            <person name="Bruggner R."/>
            <person name="Lawson D."/>
            <person name="Bidwell S."/>
            <person name="Joardar V."/>
            <person name="Caler E."/>
            <person name="Walenz B."/>
            <person name="Inman J."/>
            <person name="Schobel S."/>
            <person name="Galinsky K."/>
            <person name="Amedeo P."/>
            <person name="Strausberg R."/>
        </authorList>
    </citation>
    <scope>NUCLEOTIDE SEQUENCE</scope>
    <source>
        <strain evidence="8">USDA</strain>
    </source>
</reference>
<evidence type="ECO:0000256" key="2">
    <source>
        <dbReference type="ARBA" id="ARBA00022618"/>
    </source>
</evidence>
<reference evidence="8" key="2">
    <citation type="submission" date="2007-04" db="EMBL/GenBank/DDBJ databases">
        <title>The genome of the human body louse.</title>
        <authorList>
            <consortium name="The Human Body Louse Genome Consortium"/>
            <person name="Kirkness E."/>
            <person name="Walenz B."/>
            <person name="Hass B."/>
            <person name="Bruggner R."/>
            <person name="Strausberg R."/>
        </authorList>
    </citation>
    <scope>NUCLEOTIDE SEQUENCE</scope>
    <source>
        <strain evidence="8">USDA</strain>
    </source>
</reference>
<dbReference type="EMBL" id="DS235083">
    <property type="protein sequence ID" value="EEB11499.1"/>
    <property type="molecule type" value="Genomic_DNA"/>
</dbReference>
<dbReference type="CTD" id="8238363"/>
<dbReference type="HOGENOM" id="CLU_017564_1_0_1"/>
<accession>E0VDP3</accession>
<dbReference type="PROSITE" id="PS50088">
    <property type="entry name" value="ANK_REPEAT"/>
    <property type="match status" value="1"/>
</dbReference>
<reference evidence="9" key="3">
    <citation type="submission" date="2021-02" db="UniProtKB">
        <authorList>
            <consortium name="EnsemblMetazoa"/>
        </authorList>
    </citation>
    <scope>IDENTIFICATION</scope>
    <source>
        <strain evidence="9">USDA</strain>
    </source>
</reference>
<dbReference type="InterPro" id="IPR036770">
    <property type="entry name" value="Ankyrin_rpt-contain_sf"/>
</dbReference>
<dbReference type="AlphaFoldDB" id="E0VDP3"/>
<evidence type="ECO:0000256" key="4">
    <source>
        <dbReference type="ARBA" id="ARBA00023306"/>
    </source>
</evidence>
<dbReference type="OrthoDB" id="7446186at2759"/>
<evidence type="ECO:0000256" key="1">
    <source>
        <dbReference type="ARBA" id="ARBA00007597"/>
    </source>
</evidence>
<name>E0VDP3_PEDHC</name>
<dbReference type="STRING" id="121224.E0VDP3"/>
<feature type="repeat" description="ANK" evidence="5">
    <location>
        <begin position="318"/>
        <end position="340"/>
    </location>
</feature>
<dbReference type="Pfam" id="PF24567">
    <property type="entry name" value="ANKLE2_3rd"/>
    <property type="match status" value="1"/>
</dbReference>
<dbReference type="InterPro" id="IPR056237">
    <property type="entry name" value="ANKLE2_3rd"/>
</dbReference>
<dbReference type="RefSeq" id="XP_002424237.1">
    <property type="nucleotide sequence ID" value="XM_002424192.1"/>
</dbReference>
<proteinExistence type="inferred from homology"/>
<evidence type="ECO:0000256" key="5">
    <source>
        <dbReference type="PROSITE-ProRule" id="PRU00023"/>
    </source>
</evidence>
<dbReference type="Pfam" id="PF12796">
    <property type="entry name" value="Ank_2"/>
    <property type="match status" value="1"/>
</dbReference>
<dbReference type="GO" id="GO:0051301">
    <property type="term" value="P:cell division"/>
    <property type="evidence" value="ECO:0007669"/>
    <property type="project" value="UniProtKB-KW"/>
</dbReference>
<feature type="region of interest" description="Disordered" evidence="6">
    <location>
        <begin position="878"/>
        <end position="911"/>
    </location>
</feature>
<dbReference type="KEGG" id="phu:Phum_PHUM122510"/>
<evidence type="ECO:0000313" key="9">
    <source>
        <dbReference type="EnsemblMetazoa" id="PHUM122510-PA"/>
    </source>
</evidence>
<dbReference type="PANTHER" id="PTHR12349:SF4">
    <property type="entry name" value="ANKYRIN REPEAT AND LEM DOMAIN-CONTAINING PROTEIN 2"/>
    <property type="match status" value="1"/>
</dbReference>
<evidence type="ECO:0000313" key="10">
    <source>
        <dbReference type="Proteomes" id="UP000009046"/>
    </source>
</evidence>
<dbReference type="PANTHER" id="PTHR12349">
    <property type="entry name" value="ANKYRIN REPEAT AND LEM DOMAIN-CONTAINING PROTEIN 2"/>
    <property type="match status" value="1"/>
</dbReference>
<sequence length="924" mass="105802">MNDANYSLIHNTKNKFEDVKEQNNERIESCVKDKLPEIVSKINKNNEIGILKEQNFLISNTGCYSLSKLYSNRNCTNRIYNSSYKEKPPLVMNNCKKILSEGGNNNEDKGIFTDVKSDSSKDNSEGVFNIPISPNKAREKDTNGISSVEDYTNTMTDSSEKIFMYTLTKKIFKQFKSRKEAEEFSIHGSEIISSDAPSAVTDNEKVLPFKRPKTEDMIQFRKDIEKGNIEIVKEKIFENPKYLVSNGDTPSILQEGSRYNALHVAAKAKNAEITQLILDSITRIDFIGYLYDENDVESCLARSKILLDRYLNTPDKGANETPLHLAVKHGAVDVVKVLLSYSQCQKNNVFNRYNKLPKDIICSRVTGPCEETKATIALMLEEQYFVPVLRSEDNSLQPKVGEAFSISKPLKLEHDLLSPRLEIQAYAGPMSKEKADTFKKKWKTPQRAAKGSDSPFALRLRDTEKGLEKAGRDLASELNVPWQEYWFFLDTFVDLSSESGLELLENYLKKRFSETFAEMREKNKSLSLLHRDNNGKKLNELSKNYSKNPIVYVERSCEVLGKRIGAALNSSLLFENHSESLKECLETQIRHLQTVIKSYKEDSRFHLVDFQLIHSRVSTVAIQCLQNMSEKQKQMILMALNGIDWSGGALSDDEGLNYRNQDVLSITKKHLYCIVQHLSMQLQNYEENSRINSSSLRDDTDCEMLWAQAKPCKCNWGKNFTKRNRGGLKRKQRRNECYSETDVLPRKIIFDDDEQQDEFVEALNFVPDEDEDTFSTPPSGNSDSENECMEDVMETPNTFIFSGHFPTKTDYDVLEAIEKVPLSTDKYPNICLWRHILKIQSKDSAVDNHHNHSYSDLPYKKLSQIDIVKSSPCKLSDRSFNLNDSPPLPESAMEPWERVTGPYSPRRTNRSSHSIIYYENSPIS</sequence>
<keyword evidence="3 5" id="KW-0040">ANK repeat</keyword>
<dbReference type="GeneID" id="8238363"/>
<dbReference type="Gene3D" id="1.25.40.20">
    <property type="entry name" value="Ankyrin repeat-containing domain"/>
    <property type="match status" value="1"/>
</dbReference>